<comment type="caution">
    <text evidence="2">The sequence shown here is derived from an EMBL/GenBank/DDBJ whole genome shotgun (WGS) entry which is preliminary data.</text>
</comment>
<evidence type="ECO:0000313" key="3">
    <source>
        <dbReference type="Proteomes" id="UP000297299"/>
    </source>
</evidence>
<feature type="region of interest" description="Disordered" evidence="1">
    <location>
        <begin position="1"/>
        <end position="35"/>
    </location>
</feature>
<dbReference type="Proteomes" id="UP000297299">
    <property type="component" value="Unassembled WGS sequence"/>
</dbReference>
<evidence type="ECO:0000256" key="1">
    <source>
        <dbReference type="SAM" id="MobiDB-lite"/>
    </source>
</evidence>
<protein>
    <submittedName>
        <fullName evidence="2">Uncharacterized protein</fullName>
    </submittedName>
</protein>
<proteinExistence type="predicted"/>
<dbReference type="AlphaFoldDB" id="A0A4Y8D7G3"/>
<sequence length="104" mass="12059">MAECMNSENNGPQILTSTSRKPSQTQTDWERFREPEVRAGTDGMIKHVVRHLQRLGFIRVDVYRLVCKASCIVHLAAAKLTFKEYPEMEFTPDIEEKPKKSRIH</sequence>
<keyword evidence="3" id="KW-1185">Reference proteome</keyword>
<feature type="compositionally biased region" description="Polar residues" evidence="1">
    <location>
        <begin position="1"/>
        <end position="27"/>
    </location>
</feature>
<gene>
    <name evidence="2" type="ORF">BOTCAL_0086g00340</name>
</gene>
<accession>A0A4Y8D7G3</accession>
<dbReference type="EMBL" id="PHWZ01000086">
    <property type="protein sequence ID" value="TEY71815.1"/>
    <property type="molecule type" value="Genomic_DNA"/>
</dbReference>
<name>A0A4Y8D7G3_9HELO</name>
<evidence type="ECO:0000313" key="2">
    <source>
        <dbReference type="EMBL" id="TEY71815.1"/>
    </source>
</evidence>
<organism evidence="2 3">
    <name type="scientific">Botryotinia calthae</name>
    <dbReference type="NCBI Taxonomy" id="38488"/>
    <lineage>
        <taxon>Eukaryota</taxon>
        <taxon>Fungi</taxon>
        <taxon>Dikarya</taxon>
        <taxon>Ascomycota</taxon>
        <taxon>Pezizomycotina</taxon>
        <taxon>Leotiomycetes</taxon>
        <taxon>Helotiales</taxon>
        <taxon>Sclerotiniaceae</taxon>
        <taxon>Botryotinia</taxon>
    </lineage>
</organism>
<reference evidence="2 3" key="1">
    <citation type="submission" date="2017-11" db="EMBL/GenBank/DDBJ databases">
        <title>Comparative genomics of Botrytis spp.</title>
        <authorList>
            <person name="Valero-Jimenez C.A."/>
            <person name="Tapia P."/>
            <person name="Veloso J."/>
            <person name="Silva-Moreno E."/>
            <person name="Staats M."/>
            <person name="Valdes J.H."/>
            <person name="Van Kan J.A.L."/>
        </authorList>
    </citation>
    <scope>NUCLEOTIDE SEQUENCE [LARGE SCALE GENOMIC DNA]</scope>
    <source>
        <strain evidence="2 3">MUCL2830</strain>
    </source>
</reference>